<dbReference type="InterPro" id="IPR050979">
    <property type="entry name" value="LD-transpeptidase"/>
</dbReference>
<evidence type="ECO:0000256" key="1">
    <source>
        <dbReference type="ARBA" id="ARBA00004752"/>
    </source>
</evidence>
<keyword evidence="6 7" id="KW-0961">Cell wall biogenesis/degradation</keyword>
<dbReference type="Pfam" id="PF03734">
    <property type="entry name" value="YkuD"/>
    <property type="match status" value="1"/>
</dbReference>
<comment type="similarity">
    <text evidence="2">Belongs to the YkuD family.</text>
</comment>
<reference evidence="10" key="1">
    <citation type="journal article" date="2019" name="Int. J. Syst. Evol. Microbiol.">
        <title>The Global Catalogue of Microorganisms (GCM) 10K type strain sequencing project: providing services to taxonomists for standard genome sequencing and annotation.</title>
        <authorList>
            <consortium name="The Broad Institute Genomics Platform"/>
            <consortium name="The Broad Institute Genome Sequencing Center for Infectious Disease"/>
            <person name="Wu L."/>
            <person name="Ma J."/>
        </authorList>
    </citation>
    <scope>NUCLEOTIDE SEQUENCE [LARGE SCALE GENOMIC DNA]</scope>
    <source>
        <strain evidence="10">JCM 31921</strain>
    </source>
</reference>
<dbReference type="InterPro" id="IPR038063">
    <property type="entry name" value="Transpep_catalytic_dom"/>
</dbReference>
<name>A0ABP8MS92_9BACT</name>
<feature type="active site" description="Nucleophile" evidence="7">
    <location>
        <position position="226"/>
    </location>
</feature>
<evidence type="ECO:0000313" key="9">
    <source>
        <dbReference type="EMBL" id="GAA4455259.1"/>
    </source>
</evidence>
<dbReference type="Gene3D" id="2.40.440.10">
    <property type="entry name" value="L,D-transpeptidase catalytic domain-like"/>
    <property type="match status" value="1"/>
</dbReference>
<keyword evidence="3" id="KW-0808">Transferase</keyword>
<evidence type="ECO:0000256" key="7">
    <source>
        <dbReference type="PROSITE-ProRule" id="PRU01373"/>
    </source>
</evidence>
<comment type="pathway">
    <text evidence="1 7">Cell wall biogenesis; peptidoglycan biosynthesis.</text>
</comment>
<keyword evidence="10" id="KW-1185">Reference proteome</keyword>
<keyword evidence="4 7" id="KW-0133">Cell shape</keyword>
<feature type="domain" description="L,D-TPase catalytic" evidence="8">
    <location>
        <begin position="140"/>
        <end position="262"/>
    </location>
</feature>
<sequence length="325" mass="36598">MKDSYDNCKSKSYMKYIHQLNCLIVLSIAAYGCDNANKQPVPAPAAGTAKQMETVSGKAAKPEEPALAEVHYHFEYKKVWSAGDSFSGNAHKDILCYLNRVDEKHLKRLDSFIVPDLYDRKPEDYMPFPAYSESLKDIRKVIIFSYPTQAFAAYEQGKRIISGPTNMGKKASRTPTGLFFCNWKSKETKSTVNEEWILKWNFNVSNMGGVGFHQYDLPGYPASHSCMRLLEEQARFLYGWADQWKLSASDQLLEKGTPVIIYGAYPFGQPRPWFALTGNAHALDISEEQLNELVKPYLEEIMAAQQARGASEANASSVTNTQTVL</sequence>
<dbReference type="PROSITE" id="PS52029">
    <property type="entry name" value="LD_TPASE"/>
    <property type="match status" value="1"/>
</dbReference>
<evidence type="ECO:0000313" key="10">
    <source>
        <dbReference type="Proteomes" id="UP001501410"/>
    </source>
</evidence>
<keyword evidence="5 7" id="KW-0573">Peptidoglycan synthesis</keyword>
<gene>
    <name evidence="9" type="ORF">GCM10023092_18600</name>
</gene>
<comment type="caution">
    <text evidence="9">The sequence shown here is derived from an EMBL/GenBank/DDBJ whole genome shotgun (WGS) entry which is preliminary data.</text>
</comment>
<evidence type="ECO:0000256" key="6">
    <source>
        <dbReference type="ARBA" id="ARBA00023316"/>
    </source>
</evidence>
<evidence type="ECO:0000256" key="5">
    <source>
        <dbReference type="ARBA" id="ARBA00022984"/>
    </source>
</evidence>
<protein>
    <recommendedName>
        <fullName evidence="8">L,D-TPase catalytic domain-containing protein</fullName>
    </recommendedName>
</protein>
<dbReference type="CDD" id="cd16913">
    <property type="entry name" value="YkuD_like"/>
    <property type="match status" value="1"/>
</dbReference>
<evidence type="ECO:0000259" key="8">
    <source>
        <dbReference type="PROSITE" id="PS52029"/>
    </source>
</evidence>
<proteinExistence type="inferred from homology"/>
<feature type="active site" description="Proton donor/acceptor" evidence="7">
    <location>
        <position position="213"/>
    </location>
</feature>
<evidence type="ECO:0000256" key="2">
    <source>
        <dbReference type="ARBA" id="ARBA00005992"/>
    </source>
</evidence>
<dbReference type="PROSITE" id="PS51257">
    <property type="entry name" value="PROKAR_LIPOPROTEIN"/>
    <property type="match status" value="1"/>
</dbReference>
<dbReference type="SUPFAM" id="SSF141523">
    <property type="entry name" value="L,D-transpeptidase catalytic domain-like"/>
    <property type="match status" value="1"/>
</dbReference>
<dbReference type="PANTHER" id="PTHR30582">
    <property type="entry name" value="L,D-TRANSPEPTIDASE"/>
    <property type="match status" value="1"/>
</dbReference>
<accession>A0ABP8MS92</accession>
<organism evidence="9 10">
    <name type="scientific">Rurimicrobium arvi</name>
    <dbReference type="NCBI Taxonomy" id="2049916"/>
    <lineage>
        <taxon>Bacteria</taxon>
        <taxon>Pseudomonadati</taxon>
        <taxon>Bacteroidota</taxon>
        <taxon>Chitinophagia</taxon>
        <taxon>Chitinophagales</taxon>
        <taxon>Chitinophagaceae</taxon>
        <taxon>Rurimicrobium</taxon>
    </lineage>
</organism>
<evidence type="ECO:0000256" key="3">
    <source>
        <dbReference type="ARBA" id="ARBA00022679"/>
    </source>
</evidence>
<dbReference type="InterPro" id="IPR005490">
    <property type="entry name" value="LD_TPept_cat_dom"/>
</dbReference>
<dbReference type="PANTHER" id="PTHR30582:SF2">
    <property type="entry name" value="L,D-TRANSPEPTIDASE YCIB-RELATED"/>
    <property type="match status" value="1"/>
</dbReference>
<dbReference type="Proteomes" id="UP001501410">
    <property type="component" value="Unassembled WGS sequence"/>
</dbReference>
<evidence type="ECO:0000256" key="4">
    <source>
        <dbReference type="ARBA" id="ARBA00022960"/>
    </source>
</evidence>
<dbReference type="EMBL" id="BAABEZ010000022">
    <property type="protein sequence ID" value="GAA4455259.1"/>
    <property type="molecule type" value="Genomic_DNA"/>
</dbReference>